<keyword evidence="4" id="KW-1185">Reference proteome</keyword>
<dbReference type="InterPro" id="IPR000326">
    <property type="entry name" value="PAP2/HPO"/>
</dbReference>
<evidence type="ECO:0000256" key="1">
    <source>
        <dbReference type="SAM" id="Phobius"/>
    </source>
</evidence>
<protein>
    <submittedName>
        <fullName evidence="3">Undecaprenyl-diphosphatase</fullName>
        <ecNumber evidence="3">3.6.1.27</ecNumber>
    </submittedName>
</protein>
<evidence type="ECO:0000259" key="2">
    <source>
        <dbReference type="SMART" id="SM00014"/>
    </source>
</evidence>
<gene>
    <name evidence="3" type="ORF">HNP25_004140</name>
</gene>
<dbReference type="AlphaFoldDB" id="A0A841ER99"/>
<dbReference type="SMART" id="SM00014">
    <property type="entry name" value="acidPPc"/>
    <property type="match status" value="1"/>
</dbReference>
<sequence>MNQLDTEVFLWLNALHNNTFDPIMAWISGRNSWIPLYLAIIGLIILRYKKQSLPILLTVIVSVALADQICSSFFKPLVERLRPCHEPAIQHIVHVVGNCGGQFGFCSSHAANSFTLAMSLLLLVGKEYTWVKYLFVWAIIVSYSRIYVGVHYPLDVLAGAGVGVLSAFISFKIYQFYLSKNVHEVS</sequence>
<dbReference type="CDD" id="cd03395">
    <property type="entry name" value="PAP2_like_4"/>
    <property type="match status" value="1"/>
</dbReference>
<feature type="transmembrane region" description="Helical" evidence="1">
    <location>
        <begin position="156"/>
        <end position="174"/>
    </location>
</feature>
<accession>A0A841ER99</accession>
<dbReference type="RefSeq" id="WP_184137309.1">
    <property type="nucleotide sequence ID" value="NZ_JACHKT010000046.1"/>
</dbReference>
<dbReference type="EMBL" id="JACHKT010000046">
    <property type="protein sequence ID" value="MBB6005466.1"/>
    <property type="molecule type" value="Genomic_DNA"/>
</dbReference>
<evidence type="ECO:0000313" key="4">
    <source>
        <dbReference type="Proteomes" id="UP000524404"/>
    </source>
</evidence>
<dbReference type="PANTHER" id="PTHR14969:SF13">
    <property type="entry name" value="AT30094P"/>
    <property type="match status" value="1"/>
</dbReference>
<keyword evidence="1" id="KW-0472">Membrane</keyword>
<dbReference type="Gene3D" id="1.20.144.10">
    <property type="entry name" value="Phosphatidic acid phosphatase type 2/haloperoxidase"/>
    <property type="match status" value="1"/>
</dbReference>
<evidence type="ECO:0000313" key="3">
    <source>
        <dbReference type="EMBL" id="MBB6005466.1"/>
    </source>
</evidence>
<dbReference type="SUPFAM" id="SSF48317">
    <property type="entry name" value="Acid phosphatase/Vanadium-dependent haloperoxidase"/>
    <property type="match status" value="1"/>
</dbReference>
<dbReference type="Pfam" id="PF01569">
    <property type="entry name" value="PAP2"/>
    <property type="match status" value="1"/>
</dbReference>
<proteinExistence type="predicted"/>
<organism evidence="3 4">
    <name type="scientific">Arcicella rosea</name>
    <dbReference type="NCBI Taxonomy" id="502909"/>
    <lineage>
        <taxon>Bacteria</taxon>
        <taxon>Pseudomonadati</taxon>
        <taxon>Bacteroidota</taxon>
        <taxon>Cytophagia</taxon>
        <taxon>Cytophagales</taxon>
        <taxon>Flectobacillaceae</taxon>
        <taxon>Arcicella</taxon>
    </lineage>
</organism>
<name>A0A841ER99_9BACT</name>
<feature type="transmembrane region" description="Helical" evidence="1">
    <location>
        <begin position="130"/>
        <end position="150"/>
    </location>
</feature>
<dbReference type="Proteomes" id="UP000524404">
    <property type="component" value="Unassembled WGS sequence"/>
</dbReference>
<reference evidence="3 4" key="1">
    <citation type="submission" date="2020-08" db="EMBL/GenBank/DDBJ databases">
        <title>Functional genomics of gut bacteria from endangered species of beetles.</title>
        <authorList>
            <person name="Carlos-Shanley C."/>
        </authorList>
    </citation>
    <scope>NUCLEOTIDE SEQUENCE [LARGE SCALE GENOMIC DNA]</scope>
    <source>
        <strain evidence="3 4">S00070</strain>
    </source>
</reference>
<feature type="transmembrane region" description="Helical" evidence="1">
    <location>
        <begin position="23"/>
        <end position="46"/>
    </location>
</feature>
<dbReference type="InterPro" id="IPR036938">
    <property type="entry name" value="PAP2/HPO_sf"/>
</dbReference>
<dbReference type="GO" id="GO:0050380">
    <property type="term" value="F:undecaprenyl-diphosphatase activity"/>
    <property type="evidence" value="ECO:0007669"/>
    <property type="project" value="UniProtKB-EC"/>
</dbReference>
<comment type="caution">
    <text evidence="3">The sequence shown here is derived from an EMBL/GenBank/DDBJ whole genome shotgun (WGS) entry which is preliminary data.</text>
</comment>
<feature type="domain" description="Phosphatidic acid phosphatase type 2/haloperoxidase" evidence="2">
    <location>
        <begin position="55"/>
        <end position="171"/>
    </location>
</feature>
<keyword evidence="1" id="KW-1133">Transmembrane helix</keyword>
<dbReference type="PANTHER" id="PTHR14969">
    <property type="entry name" value="SPHINGOSINE-1-PHOSPHATE PHOSPHOHYDROLASE"/>
    <property type="match status" value="1"/>
</dbReference>
<keyword evidence="3" id="KW-0378">Hydrolase</keyword>
<keyword evidence="1" id="KW-0812">Transmembrane</keyword>
<dbReference type="EC" id="3.6.1.27" evidence="3"/>